<proteinExistence type="inferred from homology"/>
<evidence type="ECO:0000256" key="2">
    <source>
        <dbReference type="ARBA" id="ARBA00022679"/>
    </source>
</evidence>
<keyword evidence="6" id="KW-1185">Reference proteome</keyword>
<dbReference type="GO" id="GO:0030163">
    <property type="term" value="P:protein catabolic process"/>
    <property type="evidence" value="ECO:0007669"/>
    <property type="project" value="UniProtKB-UniRule"/>
</dbReference>
<accession>A0A916SW43</accession>
<evidence type="ECO:0000256" key="1">
    <source>
        <dbReference type="ARBA" id="ARBA00022490"/>
    </source>
</evidence>
<dbReference type="HAMAP" id="MF_00688">
    <property type="entry name" value="Leu_Phe_trans"/>
    <property type="match status" value="1"/>
</dbReference>
<dbReference type="Proteomes" id="UP000636793">
    <property type="component" value="Unassembled WGS sequence"/>
</dbReference>
<dbReference type="EC" id="2.3.2.6" evidence="4"/>
<evidence type="ECO:0000256" key="3">
    <source>
        <dbReference type="ARBA" id="ARBA00023315"/>
    </source>
</evidence>
<dbReference type="RefSeq" id="WP_188835615.1">
    <property type="nucleotide sequence ID" value="NZ_BMHI01000001.1"/>
</dbReference>
<comment type="subcellular location">
    <subcellularLocation>
        <location evidence="4">Cytoplasm</location>
    </subcellularLocation>
</comment>
<sequence length="232" mass="25685">MPVEPAPSRWNLDEQQQDDVAQDLIAVGADLQPGTLLAAYRAGMFPMGIGDDGRRPIGWWSPVRRGVLLPGEFHVSRSLRRSRHRYRVTYNLAFGDVVEACGDPSRPGRWITPEVRAAYEQLHRLGWAHSIETWDDGGALVGGLYGVCTGGVFAAESMFHRATDAGKVAVWGLTELVFGDGDERRLIDVQWQTEHLATLGVREIPRRDYLRRVALAADVPLPSCWSDTPGPS</sequence>
<dbReference type="InterPro" id="IPR042203">
    <property type="entry name" value="Leu/Phe-tRNA_Trfase_C"/>
</dbReference>
<dbReference type="InterPro" id="IPR016181">
    <property type="entry name" value="Acyl_CoA_acyltransferase"/>
</dbReference>
<comment type="function">
    <text evidence="4">Functions in the N-end rule pathway of protein degradation where it conjugates Leu, Phe and, less efficiently, Met from aminoacyl-tRNAs to the N-termini of proteins containing an N-terminal arginine or lysine.</text>
</comment>
<keyword evidence="3 4" id="KW-0012">Acyltransferase</keyword>
<name>A0A916SW43_9MICO</name>
<reference evidence="5" key="1">
    <citation type="journal article" date="2014" name="Int. J. Syst. Evol. Microbiol.">
        <title>Complete genome sequence of Corynebacterium casei LMG S-19264T (=DSM 44701T), isolated from a smear-ripened cheese.</title>
        <authorList>
            <consortium name="US DOE Joint Genome Institute (JGI-PGF)"/>
            <person name="Walter F."/>
            <person name="Albersmeier A."/>
            <person name="Kalinowski J."/>
            <person name="Ruckert C."/>
        </authorList>
    </citation>
    <scope>NUCLEOTIDE SEQUENCE</scope>
    <source>
        <strain evidence="5">CGMCC 1.15085</strain>
    </source>
</reference>
<keyword evidence="1 4" id="KW-0963">Cytoplasm</keyword>
<organism evidence="5 6">
    <name type="scientific">Flexivirga endophytica</name>
    <dbReference type="NCBI Taxonomy" id="1849103"/>
    <lineage>
        <taxon>Bacteria</taxon>
        <taxon>Bacillati</taxon>
        <taxon>Actinomycetota</taxon>
        <taxon>Actinomycetes</taxon>
        <taxon>Micrococcales</taxon>
        <taxon>Dermacoccaceae</taxon>
        <taxon>Flexivirga</taxon>
    </lineage>
</organism>
<dbReference type="EMBL" id="BMHI01000001">
    <property type="protein sequence ID" value="GGB20454.1"/>
    <property type="molecule type" value="Genomic_DNA"/>
</dbReference>
<comment type="caution">
    <text evidence="5">The sequence shown here is derived from an EMBL/GenBank/DDBJ whole genome shotgun (WGS) entry which is preliminary data.</text>
</comment>
<evidence type="ECO:0000313" key="5">
    <source>
        <dbReference type="EMBL" id="GGB20454.1"/>
    </source>
</evidence>
<dbReference type="InterPro" id="IPR004616">
    <property type="entry name" value="Leu/Phe-tRNA_Trfase"/>
</dbReference>
<dbReference type="GO" id="GO:0008914">
    <property type="term" value="F:leucyl-tRNA--protein transferase activity"/>
    <property type="evidence" value="ECO:0007669"/>
    <property type="project" value="UniProtKB-UniRule"/>
</dbReference>
<dbReference type="Gene3D" id="3.40.630.70">
    <property type="entry name" value="Leucyl/phenylalanyl-tRNA-protein transferase, C-terminal domain"/>
    <property type="match status" value="1"/>
</dbReference>
<protein>
    <recommendedName>
        <fullName evidence="4">Leucyl/phenylalanyl-tRNA--protein transferase</fullName>
        <ecNumber evidence="4">2.3.2.6</ecNumber>
    </recommendedName>
    <alternativeName>
        <fullName evidence="4">L/F-transferase</fullName>
    </alternativeName>
    <alternativeName>
        <fullName evidence="4">Leucyltransferase</fullName>
    </alternativeName>
    <alternativeName>
        <fullName evidence="4">Phenyalanyltransferase</fullName>
    </alternativeName>
</protein>
<dbReference type="NCBIfam" id="TIGR00667">
    <property type="entry name" value="aat"/>
    <property type="match status" value="1"/>
</dbReference>
<gene>
    <name evidence="4 5" type="primary">aat</name>
    <name evidence="5" type="ORF">GCM10011492_07970</name>
</gene>
<comment type="catalytic activity">
    <reaction evidence="4">
        <text>N-terminal L-lysyl-[protein] + L-leucyl-tRNA(Leu) = N-terminal L-leucyl-L-lysyl-[protein] + tRNA(Leu) + H(+)</text>
        <dbReference type="Rhea" id="RHEA:12340"/>
        <dbReference type="Rhea" id="RHEA-COMP:9613"/>
        <dbReference type="Rhea" id="RHEA-COMP:9622"/>
        <dbReference type="Rhea" id="RHEA-COMP:12670"/>
        <dbReference type="Rhea" id="RHEA-COMP:12671"/>
        <dbReference type="ChEBI" id="CHEBI:15378"/>
        <dbReference type="ChEBI" id="CHEBI:65249"/>
        <dbReference type="ChEBI" id="CHEBI:78442"/>
        <dbReference type="ChEBI" id="CHEBI:78494"/>
        <dbReference type="ChEBI" id="CHEBI:133043"/>
        <dbReference type="EC" id="2.3.2.6"/>
    </reaction>
</comment>
<keyword evidence="2 4" id="KW-0808">Transferase</keyword>
<dbReference type="Gene3D" id="3.30.70.3550">
    <property type="entry name" value="Leucyl/phenylalanyl-tRNA-protein transferase, N-terminal domain"/>
    <property type="match status" value="1"/>
</dbReference>
<comment type="similarity">
    <text evidence="4">Belongs to the L/F-transferase family.</text>
</comment>
<dbReference type="PANTHER" id="PTHR30098:SF2">
    <property type="entry name" value="LEUCYL_PHENYLALANYL-TRNA--PROTEIN TRANSFERASE"/>
    <property type="match status" value="1"/>
</dbReference>
<reference evidence="5" key="2">
    <citation type="submission" date="2020-09" db="EMBL/GenBank/DDBJ databases">
        <authorList>
            <person name="Sun Q."/>
            <person name="Zhou Y."/>
        </authorList>
    </citation>
    <scope>NUCLEOTIDE SEQUENCE</scope>
    <source>
        <strain evidence="5">CGMCC 1.15085</strain>
    </source>
</reference>
<comment type="catalytic activity">
    <reaction evidence="4">
        <text>L-phenylalanyl-tRNA(Phe) + an N-terminal L-alpha-aminoacyl-[protein] = an N-terminal L-phenylalanyl-L-alpha-aminoacyl-[protein] + tRNA(Phe)</text>
        <dbReference type="Rhea" id="RHEA:43632"/>
        <dbReference type="Rhea" id="RHEA-COMP:9668"/>
        <dbReference type="Rhea" id="RHEA-COMP:9699"/>
        <dbReference type="Rhea" id="RHEA-COMP:10636"/>
        <dbReference type="Rhea" id="RHEA-COMP:10637"/>
        <dbReference type="ChEBI" id="CHEBI:78442"/>
        <dbReference type="ChEBI" id="CHEBI:78531"/>
        <dbReference type="ChEBI" id="CHEBI:78597"/>
        <dbReference type="ChEBI" id="CHEBI:83561"/>
        <dbReference type="EC" id="2.3.2.6"/>
    </reaction>
</comment>
<dbReference type="GO" id="GO:0005737">
    <property type="term" value="C:cytoplasm"/>
    <property type="evidence" value="ECO:0007669"/>
    <property type="project" value="UniProtKB-SubCell"/>
</dbReference>
<comment type="catalytic activity">
    <reaction evidence="4">
        <text>N-terminal L-arginyl-[protein] + L-leucyl-tRNA(Leu) = N-terminal L-leucyl-L-arginyl-[protein] + tRNA(Leu) + H(+)</text>
        <dbReference type="Rhea" id="RHEA:50416"/>
        <dbReference type="Rhea" id="RHEA-COMP:9613"/>
        <dbReference type="Rhea" id="RHEA-COMP:9622"/>
        <dbReference type="Rhea" id="RHEA-COMP:12672"/>
        <dbReference type="Rhea" id="RHEA-COMP:12673"/>
        <dbReference type="ChEBI" id="CHEBI:15378"/>
        <dbReference type="ChEBI" id="CHEBI:64719"/>
        <dbReference type="ChEBI" id="CHEBI:78442"/>
        <dbReference type="ChEBI" id="CHEBI:78494"/>
        <dbReference type="ChEBI" id="CHEBI:133044"/>
        <dbReference type="EC" id="2.3.2.6"/>
    </reaction>
</comment>
<dbReference type="Pfam" id="PF03588">
    <property type="entry name" value="Leu_Phe_trans"/>
    <property type="match status" value="1"/>
</dbReference>
<dbReference type="PANTHER" id="PTHR30098">
    <property type="entry name" value="LEUCYL/PHENYLALANYL-TRNA--PROTEIN TRANSFERASE"/>
    <property type="match status" value="1"/>
</dbReference>
<dbReference type="InterPro" id="IPR042221">
    <property type="entry name" value="Leu/Phe-tRNA_Trfase_N"/>
</dbReference>
<evidence type="ECO:0000256" key="4">
    <source>
        <dbReference type="HAMAP-Rule" id="MF_00688"/>
    </source>
</evidence>
<dbReference type="SUPFAM" id="SSF55729">
    <property type="entry name" value="Acyl-CoA N-acyltransferases (Nat)"/>
    <property type="match status" value="1"/>
</dbReference>
<evidence type="ECO:0000313" key="6">
    <source>
        <dbReference type="Proteomes" id="UP000636793"/>
    </source>
</evidence>
<dbReference type="AlphaFoldDB" id="A0A916SW43"/>